<keyword evidence="3" id="KW-0413">Isomerase</keyword>
<dbReference type="EMBL" id="JBHTBH010000014">
    <property type="protein sequence ID" value="MFC7330878.1"/>
    <property type="molecule type" value="Genomic_DNA"/>
</dbReference>
<dbReference type="NCBIfam" id="TIGR03083">
    <property type="entry name" value="maleylpyruvate isomerase family mycothiol-dependent enzyme"/>
    <property type="match status" value="1"/>
</dbReference>
<evidence type="ECO:0000259" key="1">
    <source>
        <dbReference type="Pfam" id="PF07398"/>
    </source>
</evidence>
<dbReference type="InterPro" id="IPR017517">
    <property type="entry name" value="Maleyloyr_isom"/>
</dbReference>
<feature type="domain" description="MDMPI C-terminal" evidence="1">
    <location>
        <begin position="143"/>
        <end position="239"/>
    </location>
</feature>
<dbReference type="RefSeq" id="WP_379873517.1">
    <property type="nucleotide sequence ID" value="NZ_JBHTBH010000014.1"/>
</dbReference>
<evidence type="ECO:0000313" key="4">
    <source>
        <dbReference type="Proteomes" id="UP001596540"/>
    </source>
</evidence>
<dbReference type="Pfam" id="PF07398">
    <property type="entry name" value="MDMPI_C"/>
    <property type="match status" value="1"/>
</dbReference>
<gene>
    <name evidence="3" type="ORF">ACFQRF_24390</name>
</gene>
<evidence type="ECO:0000259" key="2">
    <source>
        <dbReference type="Pfam" id="PF11716"/>
    </source>
</evidence>
<dbReference type="InterPro" id="IPR034660">
    <property type="entry name" value="DinB/YfiT-like"/>
</dbReference>
<dbReference type="InterPro" id="IPR010872">
    <property type="entry name" value="MDMPI_C-term_domain"/>
</dbReference>
<protein>
    <submittedName>
        <fullName evidence="3">Maleylpyruvate isomerase family mycothiol-dependent enzyme</fullName>
    </submittedName>
</protein>
<dbReference type="InterPro" id="IPR024344">
    <property type="entry name" value="MDMPI_metal-binding"/>
</dbReference>
<dbReference type="PANTHER" id="PTHR40758">
    <property type="entry name" value="CONSERVED PROTEIN"/>
    <property type="match status" value="1"/>
</dbReference>
<sequence>MQITDFIATLTIEGRLFADTAQQADPDAPVPGCPAWRVRDLVKHLSSVHRWATGFVAEGGTERVPLPEAPGLRDEELVPWMRAGHERLVAALEAAPADLACWSFLPAPSPLAFWARRQALETTVHRVDAESALGAAISPLRPDLAAEGIAELLTGFHARGRSPVRTETPATLRVRATDVPEAAWNVHLSDGPLRAERAVQEPPAPDCTYEGTAADLYLVLWNRLPLDRVRITGDVGLAHRWRELTNV</sequence>
<evidence type="ECO:0000313" key="3">
    <source>
        <dbReference type="EMBL" id="MFC7330878.1"/>
    </source>
</evidence>
<name>A0ABW2KNB1_9ACTN</name>
<dbReference type="GO" id="GO:0016853">
    <property type="term" value="F:isomerase activity"/>
    <property type="evidence" value="ECO:0007669"/>
    <property type="project" value="UniProtKB-KW"/>
</dbReference>
<dbReference type="SUPFAM" id="SSF109854">
    <property type="entry name" value="DinB/YfiT-like putative metalloenzymes"/>
    <property type="match status" value="1"/>
</dbReference>
<dbReference type="Proteomes" id="UP001596540">
    <property type="component" value="Unassembled WGS sequence"/>
</dbReference>
<proteinExistence type="predicted"/>
<dbReference type="PANTHER" id="PTHR40758:SF1">
    <property type="entry name" value="CONSERVED PROTEIN"/>
    <property type="match status" value="1"/>
</dbReference>
<reference evidence="4" key="1">
    <citation type="journal article" date="2019" name="Int. J. Syst. Evol. Microbiol.">
        <title>The Global Catalogue of Microorganisms (GCM) 10K type strain sequencing project: providing services to taxonomists for standard genome sequencing and annotation.</title>
        <authorList>
            <consortium name="The Broad Institute Genomics Platform"/>
            <consortium name="The Broad Institute Genome Sequencing Center for Infectious Disease"/>
            <person name="Wu L."/>
            <person name="Ma J."/>
        </authorList>
    </citation>
    <scope>NUCLEOTIDE SEQUENCE [LARGE SCALE GENOMIC DNA]</scope>
    <source>
        <strain evidence="4">CGMCC 4.7382</strain>
    </source>
</reference>
<feature type="domain" description="Mycothiol-dependent maleylpyruvate isomerase metal-binding" evidence="2">
    <location>
        <begin position="13"/>
        <end position="129"/>
    </location>
</feature>
<keyword evidence="4" id="KW-1185">Reference proteome</keyword>
<accession>A0ABW2KNB1</accession>
<dbReference type="Pfam" id="PF11716">
    <property type="entry name" value="MDMPI_N"/>
    <property type="match status" value="1"/>
</dbReference>
<organism evidence="3 4">
    <name type="scientific">Marinactinospora rubrisoli</name>
    <dbReference type="NCBI Taxonomy" id="2715399"/>
    <lineage>
        <taxon>Bacteria</taxon>
        <taxon>Bacillati</taxon>
        <taxon>Actinomycetota</taxon>
        <taxon>Actinomycetes</taxon>
        <taxon>Streptosporangiales</taxon>
        <taxon>Nocardiopsidaceae</taxon>
        <taxon>Marinactinospora</taxon>
    </lineage>
</organism>
<comment type="caution">
    <text evidence="3">The sequence shown here is derived from an EMBL/GenBank/DDBJ whole genome shotgun (WGS) entry which is preliminary data.</text>
</comment>